<evidence type="ECO:0000313" key="1">
    <source>
        <dbReference type="EMBL" id="KAI4821034.1"/>
    </source>
</evidence>
<reference evidence="1" key="1">
    <citation type="submission" date="2022-05" db="EMBL/GenBank/DDBJ databases">
        <title>Chromosome-level genome of Chaenocephalus aceratus.</title>
        <authorList>
            <person name="Park H."/>
        </authorList>
    </citation>
    <scope>NUCLEOTIDE SEQUENCE</scope>
    <source>
        <strain evidence="1">KU_202001</strain>
    </source>
</reference>
<name>A0ACB9X4D2_CHAAC</name>
<organism evidence="1 2">
    <name type="scientific">Chaenocephalus aceratus</name>
    <name type="common">Blackfin icefish</name>
    <name type="synonym">Chaenichthys aceratus</name>
    <dbReference type="NCBI Taxonomy" id="36190"/>
    <lineage>
        <taxon>Eukaryota</taxon>
        <taxon>Metazoa</taxon>
        <taxon>Chordata</taxon>
        <taxon>Craniata</taxon>
        <taxon>Vertebrata</taxon>
        <taxon>Euteleostomi</taxon>
        <taxon>Actinopterygii</taxon>
        <taxon>Neopterygii</taxon>
        <taxon>Teleostei</taxon>
        <taxon>Neoteleostei</taxon>
        <taxon>Acanthomorphata</taxon>
        <taxon>Eupercaria</taxon>
        <taxon>Perciformes</taxon>
        <taxon>Notothenioidei</taxon>
        <taxon>Channichthyidae</taxon>
        <taxon>Chaenocephalus</taxon>
    </lineage>
</organism>
<comment type="caution">
    <text evidence="1">The sequence shown here is derived from an EMBL/GenBank/DDBJ whole genome shotgun (WGS) entry which is preliminary data.</text>
</comment>
<proteinExistence type="predicted"/>
<dbReference type="EMBL" id="CM043793">
    <property type="protein sequence ID" value="KAI4821034.1"/>
    <property type="molecule type" value="Genomic_DNA"/>
</dbReference>
<evidence type="ECO:0000313" key="2">
    <source>
        <dbReference type="Proteomes" id="UP001057452"/>
    </source>
</evidence>
<sequence>MVKAAKGPYWTYSVFEICICYAGVLGAWPDSTRGHRVAREGPSHEVHKGKAGKSEATIMGIQLQQEAPGERIEISALLAKPQASLSAARSLRSAHPGQDPGVGDGQVHSTHPLLD</sequence>
<dbReference type="Proteomes" id="UP001057452">
    <property type="component" value="Chromosome 9"/>
</dbReference>
<gene>
    <name evidence="1" type="ORF">KUCAC02_028986</name>
</gene>
<accession>A0ACB9X4D2</accession>
<protein>
    <submittedName>
        <fullName evidence="1">Uncharacterized protein</fullName>
    </submittedName>
</protein>
<keyword evidence="2" id="KW-1185">Reference proteome</keyword>